<proteinExistence type="predicted"/>
<comment type="caution">
    <text evidence="3">The sequence shown here is derived from an EMBL/GenBank/DDBJ whole genome shotgun (WGS) entry which is preliminary data.</text>
</comment>
<feature type="compositionally biased region" description="Basic and acidic residues" evidence="1">
    <location>
        <begin position="185"/>
        <end position="205"/>
    </location>
</feature>
<feature type="compositionally biased region" description="Acidic residues" evidence="1">
    <location>
        <begin position="1"/>
        <end position="11"/>
    </location>
</feature>
<reference evidence="3 4" key="1">
    <citation type="submission" date="2021-05" db="EMBL/GenBank/DDBJ databases">
        <title>Phylogenetic classification of ten novel species belonging to the genus Bifidobacterium comprising B. colchicus sp. nov., B. abeli sp. nov., B. bicoloris sp. nov., B. guerezis sp. nov., B. rosaliae sp. nov., B. santillanensis sp. nov., B. argentati sp. nov., B. amazzoni sp. nov., B. pluviali sp. nov., and B. pinnaculum sp. nov.</title>
        <authorList>
            <person name="Lugli G.A."/>
            <person name="Ruiz Garcia L."/>
            <person name="Margolles A."/>
            <person name="Ventura M."/>
        </authorList>
    </citation>
    <scope>NUCLEOTIDE SEQUENCE [LARGE SCALE GENOMIC DNA]</scope>
    <source>
        <strain evidence="3 4">6T3</strain>
    </source>
</reference>
<gene>
    <name evidence="3" type="ORF">KIH73_01175</name>
</gene>
<feature type="region of interest" description="Disordered" evidence="1">
    <location>
        <begin position="1"/>
        <end position="66"/>
    </location>
</feature>
<feature type="transmembrane region" description="Helical" evidence="2">
    <location>
        <begin position="162"/>
        <end position="182"/>
    </location>
</feature>
<accession>A0ABS6W8D4</accession>
<evidence type="ECO:0008006" key="5">
    <source>
        <dbReference type="Google" id="ProtNLM"/>
    </source>
</evidence>
<name>A0ABS6W8D4_9BIFI</name>
<sequence length="205" mass="23058">MNDEEHDEDHDDTGAERDSETGTTSGRIDAARTDESGSSDKGQDRGLDARKNADIENRNHPEITNRDITAQVIATLMQMGVSESYSGMLPKPDDFNKYPSEVQERMCRWNDAFTTDESDRQDRLVDAEIAQARKGMWVSGALFMIAMLFTLVAFLVTESQWSFGFLAVPVVSMIVNLFEPIASRSSRDKKTSTKPDEENHNREQS</sequence>
<evidence type="ECO:0000313" key="3">
    <source>
        <dbReference type="EMBL" id="MBW3082006.1"/>
    </source>
</evidence>
<keyword evidence="2" id="KW-1133">Transmembrane helix</keyword>
<evidence type="ECO:0000256" key="2">
    <source>
        <dbReference type="SAM" id="Phobius"/>
    </source>
</evidence>
<keyword evidence="4" id="KW-1185">Reference proteome</keyword>
<protein>
    <recommendedName>
        <fullName evidence="5">DUF2335 domain-containing protein</fullName>
    </recommendedName>
</protein>
<evidence type="ECO:0000313" key="4">
    <source>
        <dbReference type="Proteomes" id="UP000812844"/>
    </source>
</evidence>
<keyword evidence="2" id="KW-0812">Transmembrane</keyword>
<dbReference type="RefSeq" id="WP_219079680.1">
    <property type="nucleotide sequence ID" value="NZ_JAHBBD010000001.1"/>
</dbReference>
<feature type="compositionally biased region" description="Basic and acidic residues" evidence="1">
    <location>
        <begin position="41"/>
        <end position="65"/>
    </location>
</feature>
<feature type="region of interest" description="Disordered" evidence="1">
    <location>
        <begin position="184"/>
        <end position="205"/>
    </location>
</feature>
<evidence type="ECO:0000256" key="1">
    <source>
        <dbReference type="SAM" id="MobiDB-lite"/>
    </source>
</evidence>
<feature type="transmembrane region" description="Helical" evidence="2">
    <location>
        <begin position="136"/>
        <end position="156"/>
    </location>
</feature>
<keyword evidence="2" id="KW-0472">Membrane</keyword>
<organism evidence="3 4">
    <name type="scientific">Bifidobacterium phasiani</name>
    <dbReference type="NCBI Taxonomy" id="2834431"/>
    <lineage>
        <taxon>Bacteria</taxon>
        <taxon>Bacillati</taxon>
        <taxon>Actinomycetota</taxon>
        <taxon>Actinomycetes</taxon>
        <taxon>Bifidobacteriales</taxon>
        <taxon>Bifidobacteriaceae</taxon>
        <taxon>Bifidobacterium</taxon>
    </lineage>
</organism>
<dbReference type="Proteomes" id="UP000812844">
    <property type="component" value="Unassembled WGS sequence"/>
</dbReference>
<dbReference type="EMBL" id="JAHBBD010000001">
    <property type="protein sequence ID" value="MBW3082006.1"/>
    <property type="molecule type" value="Genomic_DNA"/>
</dbReference>